<evidence type="ECO:0000256" key="6">
    <source>
        <dbReference type="RuleBase" id="RU003869"/>
    </source>
</evidence>
<evidence type="ECO:0000256" key="5">
    <source>
        <dbReference type="ARBA" id="ARBA00023274"/>
    </source>
</evidence>
<dbReference type="PIRSF" id="PIRSF002162">
    <property type="entry name" value="Ribosomal_L6"/>
    <property type="match status" value="1"/>
</dbReference>
<name>A0A0D3M5G1_9STRA</name>
<dbReference type="InterPro" id="IPR019906">
    <property type="entry name" value="Ribosomal_uL6_bac-type"/>
</dbReference>
<protein>
    <submittedName>
        <fullName evidence="8">50S ribosomal protein L6</fullName>
    </submittedName>
</protein>
<dbReference type="InterPro" id="IPR002358">
    <property type="entry name" value="Ribosomal_uL6_CS"/>
</dbReference>
<keyword evidence="8" id="KW-0934">Plastid</keyword>
<reference evidence="8" key="1">
    <citation type="journal article" date="2015" name="Sci. Rep.">
        <title>Updating algal evolutionary relationships through plastid genome sequencing: did alveolate plastids emerge through endosymbiosis of an ochrophyte?</title>
        <authorList>
            <person name="Sevcikova T."/>
            <person name="Horak A."/>
            <person name="Klimes V."/>
            <person name="Zbrankova V."/>
            <person name="Demir-Hilton E."/>
            <person name="Sudek S."/>
            <person name="Jenkins J."/>
            <person name="Schmutz J."/>
            <person name="Pribyl P."/>
            <person name="Fousek J."/>
            <person name="Vlcek C."/>
            <person name="Lang B.F."/>
            <person name="Obornik M."/>
            <person name="Worden A.Z."/>
            <person name="Elias M."/>
        </authorList>
    </citation>
    <scope>NUCLEOTIDE SEQUENCE</scope>
</reference>
<feature type="domain" description="Large ribosomal subunit protein uL6 alpha-beta" evidence="7">
    <location>
        <begin position="92"/>
        <end position="165"/>
    </location>
</feature>
<dbReference type="SUPFAM" id="SSF56053">
    <property type="entry name" value="Ribosomal protein L6"/>
    <property type="match status" value="2"/>
</dbReference>
<dbReference type="PANTHER" id="PTHR11655">
    <property type="entry name" value="60S/50S RIBOSOMAL PROTEIN L6/L9"/>
    <property type="match status" value="1"/>
</dbReference>
<dbReference type="NCBIfam" id="TIGR03654">
    <property type="entry name" value="L6_bact"/>
    <property type="match status" value="1"/>
</dbReference>
<sequence length="179" mass="19658">MSRIGKLLIEVPKDVEFHNLEGSISVKGPKGEITKTVPKNIEIIKLDSGVLSVKRADDERKSRQLHGLYRSLLANMVIGVTKGFAKTLDMKGVGYKANLDKGTLVLSVGFSHQVRIPAPVGIKFEVETNTIIRVIGIDKEIVGLVAQKVRSIRPPEPYKGKGIMYRGEVIQRKAGKSSK</sequence>
<dbReference type="InterPro" id="IPR000702">
    <property type="entry name" value="Ribosomal_uL6-like"/>
</dbReference>
<evidence type="ECO:0000256" key="1">
    <source>
        <dbReference type="ARBA" id="ARBA00009356"/>
    </source>
</evidence>
<evidence type="ECO:0000256" key="2">
    <source>
        <dbReference type="ARBA" id="ARBA00022730"/>
    </source>
</evidence>
<evidence type="ECO:0000256" key="3">
    <source>
        <dbReference type="ARBA" id="ARBA00022884"/>
    </source>
</evidence>
<geneLocation type="plastid" evidence="8"/>
<dbReference type="GeneID" id="24121231"/>
<evidence type="ECO:0000256" key="4">
    <source>
        <dbReference type="ARBA" id="ARBA00022980"/>
    </source>
</evidence>
<dbReference type="Gene3D" id="3.90.930.12">
    <property type="entry name" value="Ribosomal protein L6, alpha-beta domain"/>
    <property type="match status" value="2"/>
</dbReference>
<keyword evidence="4 6" id="KW-0689">Ribosomal protein</keyword>
<comment type="similarity">
    <text evidence="1 6">Belongs to the universal ribosomal protein uL6 family.</text>
</comment>
<dbReference type="GO" id="GO:0022625">
    <property type="term" value="C:cytosolic large ribosomal subunit"/>
    <property type="evidence" value="ECO:0007669"/>
    <property type="project" value="TreeGrafter"/>
</dbReference>
<dbReference type="FunFam" id="3.90.930.12:FF:000002">
    <property type="entry name" value="50S ribosomal protein L6"/>
    <property type="match status" value="1"/>
</dbReference>
<dbReference type="PROSITE" id="PS00525">
    <property type="entry name" value="RIBOSOMAL_L6_1"/>
    <property type="match status" value="1"/>
</dbReference>
<dbReference type="PRINTS" id="PR00059">
    <property type="entry name" value="RIBOSOMALL6"/>
</dbReference>
<dbReference type="InterPro" id="IPR020040">
    <property type="entry name" value="Ribosomal_uL6_a/b-dom"/>
</dbReference>
<accession>A0A0D3M5G1</accession>
<dbReference type="GO" id="GO:0003735">
    <property type="term" value="F:structural constituent of ribosome"/>
    <property type="evidence" value="ECO:0007669"/>
    <property type="project" value="InterPro"/>
</dbReference>
<keyword evidence="2" id="KW-0699">rRNA-binding</keyword>
<dbReference type="GO" id="GO:0002181">
    <property type="term" value="P:cytoplasmic translation"/>
    <property type="evidence" value="ECO:0007669"/>
    <property type="project" value="TreeGrafter"/>
</dbReference>
<proteinExistence type="inferred from homology"/>
<keyword evidence="3" id="KW-0694">RNA-binding</keyword>
<dbReference type="HAMAP" id="MF_01365_B">
    <property type="entry name" value="Ribosomal_uL6_B"/>
    <property type="match status" value="1"/>
</dbReference>
<feature type="domain" description="Large ribosomal subunit protein uL6 alpha-beta" evidence="7">
    <location>
        <begin position="22"/>
        <end position="83"/>
    </location>
</feature>
<evidence type="ECO:0000313" key="8">
    <source>
        <dbReference type="EMBL" id="AIB04099.1"/>
    </source>
</evidence>
<dbReference type="AlphaFoldDB" id="A0A0D3M5G1"/>
<dbReference type="EMBL" id="KJ624065">
    <property type="protein sequence ID" value="AIB04099.1"/>
    <property type="molecule type" value="Genomic_DNA"/>
</dbReference>
<evidence type="ECO:0000259" key="7">
    <source>
        <dbReference type="Pfam" id="PF00347"/>
    </source>
</evidence>
<dbReference type="PANTHER" id="PTHR11655:SF14">
    <property type="entry name" value="LARGE RIBOSOMAL SUBUNIT PROTEIN UL6M"/>
    <property type="match status" value="1"/>
</dbReference>
<gene>
    <name evidence="8" type="primary">rpl6</name>
</gene>
<dbReference type="RefSeq" id="YP_009131359.1">
    <property type="nucleotide sequence ID" value="NC_026851.1"/>
</dbReference>
<keyword evidence="5 6" id="KW-0687">Ribonucleoprotein</keyword>
<dbReference type="InterPro" id="IPR036789">
    <property type="entry name" value="Ribosomal_uL6-like_a/b-dom_sf"/>
</dbReference>
<dbReference type="Pfam" id="PF00347">
    <property type="entry name" value="Ribosomal_L6"/>
    <property type="match status" value="2"/>
</dbReference>
<organism evidence="8">
    <name type="scientific">Trachydiscus minutus</name>
    <dbReference type="NCBI Taxonomy" id="1032745"/>
    <lineage>
        <taxon>Eukaryota</taxon>
        <taxon>Sar</taxon>
        <taxon>Stramenopiles</taxon>
        <taxon>Ochrophyta</taxon>
        <taxon>Eustigmatophyceae</taxon>
        <taxon>Goniochloridales</taxon>
        <taxon>Goniochloridaceae</taxon>
        <taxon>Trachydiscus</taxon>
    </lineage>
</organism>
<dbReference type="GO" id="GO:0019843">
    <property type="term" value="F:rRNA binding"/>
    <property type="evidence" value="ECO:0007669"/>
    <property type="project" value="UniProtKB-KW"/>
</dbReference>